<feature type="transmembrane region" description="Helical" evidence="1">
    <location>
        <begin position="12"/>
        <end position="31"/>
    </location>
</feature>
<name>A0A944GWB4_9BACI</name>
<proteinExistence type="predicted"/>
<protein>
    <submittedName>
        <fullName evidence="2">Uncharacterized protein</fullName>
    </submittedName>
</protein>
<dbReference type="RefSeq" id="WP_213368007.1">
    <property type="nucleotide sequence ID" value="NZ_QTKX01000001.1"/>
</dbReference>
<evidence type="ECO:0000313" key="2">
    <source>
        <dbReference type="EMBL" id="MBS8264517.1"/>
    </source>
</evidence>
<keyword evidence="1" id="KW-1133">Transmembrane helix</keyword>
<organism evidence="2 3">
    <name type="scientific">Mesobacillus boroniphilus</name>
    <dbReference type="NCBI Taxonomy" id="308892"/>
    <lineage>
        <taxon>Bacteria</taxon>
        <taxon>Bacillati</taxon>
        <taxon>Bacillota</taxon>
        <taxon>Bacilli</taxon>
        <taxon>Bacillales</taxon>
        <taxon>Bacillaceae</taxon>
        <taxon>Mesobacillus</taxon>
    </lineage>
</organism>
<reference evidence="2 3" key="1">
    <citation type="journal article" date="2021" name="Microorganisms">
        <title>Bacterial Dimethylsulfoniopropionate Biosynthesis in the East China Sea.</title>
        <authorList>
            <person name="Liu J."/>
            <person name="Zhang Y."/>
            <person name="Liu J."/>
            <person name="Zhong H."/>
            <person name="Williams B.T."/>
            <person name="Zheng Y."/>
            <person name="Curson A.R.J."/>
            <person name="Sun C."/>
            <person name="Sun H."/>
            <person name="Song D."/>
            <person name="Wagner Mackenzie B."/>
            <person name="Bermejo Martinez A."/>
            <person name="Todd J.D."/>
            <person name="Zhang X.H."/>
        </authorList>
    </citation>
    <scope>NUCLEOTIDE SEQUENCE [LARGE SCALE GENOMIC DNA]</scope>
    <source>
        <strain evidence="2 3">ESS08</strain>
    </source>
</reference>
<gene>
    <name evidence="2" type="ORF">DYI25_08725</name>
</gene>
<dbReference type="EMBL" id="QTKX01000001">
    <property type="protein sequence ID" value="MBS8264517.1"/>
    <property type="molecule type" value="Genomic_DNA"/>
</dbReference>
<sequence>MSIRQYYQKTAYVSLNGSILSAGLLTMILSLSLLFSWNIPLFLVAVPFLFLVFLHYNRYILYKNKSEESAEAFHRYDDKHLLEQNNLLIAFAPAPAVRILFFTPDGMLAGELRELHTRNYRWFIPYFVDKRIKKQIGIYDSKGNLQGRLKQEHNRFKMLNAQNDIIGIFFPKKKNKGIIGSSVINGGVKLKIEKFSGLIHDLKIVREDGKTTARLQKGWMPLEWTSFFKEANTPVLSFDYTMGQEERLAVFAALASFYMYYDH</sequence>
<evidence type="ECO:0000313" key="3">
    <source>
        <dbReference type="Proteomes" id="UP000761411"/>
    </source>
</evidence>
<feature type="transmembrane region" description="Helical" evidence="1">
    <location>
        <begin position="37"/>
        <end position="56"/>
    </location>
</feature>
<dbReference type="AlphaFoldDB" id="A0A944GWB4"/>
<evidence type="ECO:0000256" key="1">
    <source>
        <dbReference type="SAM" id="Phobius"/>
    </source>
</evidence>
<dbReference type="Proteomes" id="UP000761411">
    <property type="component" value="Unassembled WGS sequence"/>
</dbReference>
<comment type="caution">
    <text evidence="2">The sequence shown here is derived from an EMBL/GenBank/DDBJ whole genome shotgun (WGS) entry which is preliminary data.</text>
</comment>
<keyword evidence="1" id="KW-0812">Transmembrane</keyword>
<keyword evidence="1" id="KW-0472">Membrane</keyword>
<accession>A0A944GWB4</accession>
<keyword evidence="3" id="KW-1185">Reference proteome</keyword>